<dbReference type="NCBIfam" id="NF047348">
    <property type="entry name" value="HGE-14_Nterm"/>
    <property type="match status" value="1"/>
</dbReference>
<reference evidence="2 3" key="1">
    <citation type="submission" date="2015-02" db="EMBL/GenBank/DDBJ databases">
        <title>Genome Sequencing of Rickettsiales.</title>
        <authorList>
            <person name="Daugherty S.C."/>
            <person name="Su Q."/>
            <person name="Abolude K."/>
            <person name="Beier-Sexton M."/>
            <person name="Carlyon J.A."/>
            <person name="Carter R."/>
            <person name="Day N.P."/>
            <person name="Dumler S.J."/>
            <person name="Dyachenko V."/>
            <person name="Godinez A."/>
            <person name="Kurtti T.J."/>
            <person name="Lichay M."/>
            <person name="Mullins K.E."/>
            <person name="Ott S."/>
            <person name="Pappas-Brown V."/>
            <person name="Paris D.H."/>
            <person name="Patel P."/>
            <person name="Richards A.L."/>
            <person name="Sadzewicz L."/>
            <person name="Sears K."/>
            <person name="Seidman D."/>
            <person name="Sengamalay N."/>
            <person name="Stenos J."/>
            <person name="Tallon L.J."/>
            <person name="Vincent G."/>
            <person name="Fraser C.M."/>
            <person name="Munderloh U."/>
            <person name="Dunning-Hotopp J.C."/>
        </authorList>
    </citation>
    <scope>NUCLEOTIDE SEQUENCE [LARGE SCALE GENOMIC DNA]</scope>
    <source>
        <strain evidence="2 3">ApMUC09</strain>
    </source>
</reference>
<organism evidence="2 3">
    <name type="scientific">Anaplasma phagocytophilum str. ApMUC09</name>
    <dbReference type="NCBI Taxonomy" id="1359152"/>
    <lineage>
        <taxon>Bacteria</taxon>
        <taxon>Pseudomonadati</taxon>
        <taxon>Pseudomonadota</taxon>
        <taxon>Alphaproteobacteria</taxon>
        <taxon>Rickettsiales</taxon>
        <taxon>Anaplasmataceae</taxon>
        <taxon>Anaplasma</taxon>
        <taxon>phagocytophilum group</taxon>
    </lineage>
</organism>
<evidence type="ECO:0000313" key="2">
    <source>
        <dbReference type="EMBL" id="KJV65053.1"/>
    </source>
</evidence>
<sequence>MHMLTVCSSTYGFKYSYTAETSSAYKDIICAGIYTRVISPVDFSKILLCNIEALQQTLDRAFSLDPEFSSIAARVAAIKLLLITKNAGSSKDQTAEEAILAQVHGVFTLLYDALYACVTATCNSEPGRFISPTHTEHGLHLHAATAVALLVNIIMMCRYFVLVSTSQSPVTSEETSTRPVMDIKLAVNAYLDAVQSATRRSCMLAEVPEEEIKAFSNAILHNSELLIRVSELLDEDGPFLHRSSTEHCLNTLLSTISRLSSTCSRLGTHINDGIVSSRRALSSESYIMLRSQINRYALRTLDHDALRMDSSLQNRNTNIVQDLVSGLGGLCLIRREYSSVSAEEHPYASRIERCIRLIRDKVYSSIHAYAMEDALSPSQSTNHAVQLHLSEAIAGLKGIRASLLLNPTITTELHETALHHLEKAERLWKSKHDVEQAHSSSEMETSGQESTSSILQDSLVTSPLQSNDESELIQPPQKRPRSV</sequence>
<feature type="region of interest" description="Disordered" evidence="1">
    <location>
        <begin position="429"/>
        <end position="483"/>
    </location>
</feature>
<comment type="caution">
    <text evidence="2">The sequence shown here is derived from an EMBL/GenBank/DDBJ whole genome shotgun (WGS) entry which is preliminary data.</text>
</comment>
<evidence type="ECO:0000256" key="1">
    <source>
        <dbReference type="SAM" id="MobiDB-lite"/>
    </source>
</evidence>
<dbReference type="AlphaFoldDB" id="A0A0F3NAG2"/>
<dbReference type="PATRIC" id="fig|1359152.3.peg.109"/>
<accession>A0A0F3NAG2</accession>
<dbReference type="EMBL" id="LANV01000001">
    <property type="protein sequence ID" value="KJV65053.1"/>
    <property type="molecule type" value="Genomic_DNA"/>
</dbReference>
<proteinExistence type="predicted"/>
<name>A0A0F3NAG2_ANAPH</name>
<feature type="compositionally biased region" description="Polar residues" evidence="1">
    <location>
        <begin position="437"/>
        <end position="467"/>
    </location>
</feature>
<gene>
    <name evidence="2" type="ORF">APHMUC_0106</name>
</gene>
<dbReference type="Proteomes" id="UP000033441">
    <property type="component" value="Unassembled WGS sequence"/>
</dbReference>
<protein>
    <submittedName>
        <fullName evidence="2">Putative hGE-14 protein</fullName>
    </submittedName>
</protein>
<evidence type="ECO:0000313" key="3">
    <source>
        <dbReference type="Proteomes" id="UP000033441"/>
    </source>
</evidence>